<evidence type="ECO:0000256" key="1">
    <source>
        <dbReference type="SAM" id="MobiDB-lite"/>
    </source>
</evidence>
<reference evidence="2 3" key="1">
    <citation type="submission" date="2020-02" db="EMBL/GenBank/DDBJ databases">
        <authorList>
            <person name="Ferguson B K."/>
        </authorList>
    </citation>
    <scope>NUCLEOTIDE SEQUENCE [LARGE SCALE GENOMIC DNA]</scope>
</reference>
<gene>
    <name evidence="2" type="ORF">TBRA_LOCUS15978</name>
</gene>
<accession>A0A6H5J794</accession>
<protein>
    <submittedName>
        <fullName evidence="2">Uncharacterized protein</fullName>
    </submittedName>
</protein>
<proteinExistence type="predicted"/>
<evidence type="ECO:0000313" key="3">
    <source>
        <dbReference type="Proteomes" id="UP000479190"/>
    </source>
</evidence>
<feature type="region of interest" description="Disordered" evidence="1">
    <location>
        <begin position="1"/>
        <end position="21"/>
    </location>
</feature>
<dbReference type="EMBL" id="CADCXV010001442">
    <property type="protein sequence ID" value="CAB0044390.1"/>
    <property type="molecule type" value="Genomic_DNA"/>
</dbReference>
<keyword evidence="3" id="KW-1185">Reference proteome</keyword>
<sequence>MKNNISEFDTSDYPDPNQFNMPRENKKVIGVVKDELQGSIFLEFVALRAKAYYCKYEQQQENAELKKAK</sequence>
<evidence type="ECO:0000313" key="2">
    <source>
        <dbReference type="EMBL" id="CAB0044390.1"/>
    </source>
</evidence>
<dbReference type="OrthoDB" id="7609816at2759"/>
<feature type="non-terminal residue" evidence="2">
    <location>
        <position position="69"/>
    </location>
</feature>
<dbReference type="Proteomes" id="UP000479190">
    <property type="component" value="Unassembled WGS sequence"/>
</dbReference>
<name>A0A6H5J794_9HYME</name>
<dbReference type="AlphaFoldDB" id="A0A6H5J794"/>
<organism evidence="2 3">
    <name type="scientific">Trichogramma brassicae</name>
    <dbReference type="NCBI Taxonomy" id="86971"/>
    <lineage>
        <taxon>Eukaryota</taxon>
        <taxon>Metazoa</taxon>
        <taxon>Ecdysozoa</taxon>
        <taxon>Arthropoda</taxon>
        <taxon>Hexapoda</taxon>
        <taxon>Insecta</taxon>
        <taxon>Pterygota</taxon>
        <taxon>Neoptera</taxon>
        <taxon>Endopterygota</taxon>
        <taxon>Hymenoptera</taxon>
        <taxon>Apocrita</taxon>
        <taxon>Proctotrupomorpha</taxon>
        <taxon>Chalcidoidea</taxon>
        <taxon>Trichogrammatidae</taxon>
        <taxon>Trichogramma</taxon>
    </lineage>
</organism>